<dbReference type="EMBL" id="CAJPDR010000415">
    <property type="protein sequence ID" value="CAF9935685.1"/>
    <property type="molecule type" value="Genomic_DNA"/>
</dbReference>
<accession>A0A8H3G4L4</accession>
<keyword evidence="6" id="KW-0539">Nucleus</keyword>
<feature type="compositionally biased region" description="Polar residues" evidence="9">
    <location>
        <begin position="394"/>
        <end position="411"/>
    </location>
</feature>
<dbReference type="OrthoDB" id="21060at2759"/>
<gene>
    <name evidence="11" type="ORF">ALECFALPRED_006519</name>
</gene>
<comment type="subcellular location">
    <subcellularLocation>
        <location evidence="1">Nucleus</location>
    </subcellularLocation>
</comment>
<dbReference type="GO" id="GO:0005669">
    <property type="term" value="C:transcription factor TFIID complex"/>
    <property type="evidence" value="ECO:0007669"/>
    <property type="project" value="InterPro"/>
</dbReference>
<comment type="function">
    <text evidence="7">Functions as a component of the DNA-binding general transcription factor complex TFIID. Binding of TFIID to a promoter (with or without TATA element) is the initial step in pre-initiation complex (PIC) formation. TFIID plays a key role in the regulation of gene expression by RNA polymerase II through different activities such as transcription activator interaction, core promoter recognition and selectivity, TFIIA and TFIIB interaction, chromatin modification (histone acetylation by TAF1), facilitation of DNA opening and initiation of transcription.</text>
</comment>
<organism evidence="11 12">
    <name type="scientific">Alectoria fallacina</name>
    <dbReference type="NCBI Taxonomy" id="1903189"/>
    <lineage>
        <taxon>Eukaryota</taxon>
        <taxon>Fungi</taxon>
        <taxon>Dikarya</taxon>
        <taxon>Ascomycota</taxon>
        <taxon>Pezizomycotina</taxon>
        <taxon>Lecanoromycetes</taxon>
        <taxon>OSLEUM clade</taxon>
        <taxon>Lecanoromycetidae</taxon>
        <taxon>Lecanorales</taxon>
        <taxon>Lecanorineae</taxon>
        <taxon>Parmeliaceae</taxon>
        <taxon>Alectoria</taxon>
    </lineage>
</organism>
<feature type="region of interest" description="Disordered" evidence="9">
    <location>
        <begin position="537"/>
        <end position="578"/>
    </location>
</feature>
<evidence type="ECO:0000259" key="10">
    <source>
        <dbReference type="Pfam" id="PF05236"/>
    </source>
</evidence>
<evidence type="ECO:0000256" key="5">
    <source>
        <dbReference type="ARBA" id="ARBA00023163"/>
    </source>
</evidence>
<evidence type="ECO:0000256" key="1">
    <source>
        <dbReference type="ARBA" id="ARBA00004123"/>
    </source>
</evidence>
<keyword evidence="5" id="KW-0804">Transcription</keyword>
<evidence type="ECO:0000256" key="6">
    <source>
        <dbReference type="ARBA" id="ARBA00023242"/>
    </source>
</evidence>
<feature type="compositionally biased region" description="Low complexity" evidence="9">
    <location>
        <begin position="114"/>
        <end position="131"/>
    </location>
</feature>
<keyword evidence="12" id="KW-1185">Reference proteome</keyword>
<evidence type="ECO:0000256" key="8">
    <source>
        <dbReference type="ARBA" id="ARBA00031747"/>
    </source>
</evidence>
<evidence type="ECO:0000256" key="4">
    <source>
        <dbReference type="ARBA" id="ARBA00023015"/>
    </source>
</evidence>
<dbReference type="InterPro" id="IPR007900">
    <property type="entry name" value="TAF4_C"/>
</dbReference>
<feature type="region of interest" description="Disordered" evidence="9">
    <location>
        <begin position="1"/>
        <end position="166"/>
    </location>
</feature>
<feature type="compositionally biased region" description="Gly residues" evidence="9">
    <location>
        <begin position="564"/>
        <end position="573"/>
    </location>
</feature>
<name>A0A8H3G4L4_9LECA</name>
<evidence type="ECO:0000256" key="3">
    <source>
        <dbReference type="ARBA" id="ARBA00017306"/>
    </source>
</evidence>
<feature type="compositionally biased region" description="Low complexity" evidence="9">
    <location>
        <begin position="1"/>
        <end position="12"/>
    </location>
</feature>
<dbReference type="Pfam" id="PF05236">
    <property type="entry name" value="TAF4"/>
    <property type="match status" value="1"/>
</dbReference>
<feature type="compositionally biased region" description="Polar residues" evidence="9">
    <location>
        <begin position="543"/>
        <end position="562"/>
    </location>
</feature>
<feature type="domain" description="Transcription initiation factor TFIID component TAF4 C-terminal" evidence="10">
    <location>
        <begin position="343"/>
        <end position="612"/>
    </location>
</feature>
<feature type="region of interest" description="Disordered" evidence="9">
    <location>
        <begin position="392"/>
        <end position="413"/>
    </location>
</feature>
<feature type="compositionally biased region" description="Basic and acidic residues" evidence="9">
    <location>
        <begin position="493"/>
        <end position="510"/>
    </location>
</feature>
<evidence type="ECO:0000256" key="2">
    <source>
        <dbReference type="ARBA" id="ARBA00006178"/>
    </source>
</evidence>
<evidence type="ECO:0000256" key="9">
    <source>
        <dbReference type="SAM" id="MobiDB-lite"/>
    </source>
</evidence>
<feature type="region of interest" description="Disordered" evidence="9">
    <location>
        <begin position="451"/>
        <end position="516"/>
    </location>
</feature>
<evidence type="ECO:0000313" key="12">
    <source>
        <dbReference type="Proteomes" id="UP000664203"/>
    </source>
</evidence>
<comment type="similarity">
    <text evidence="2">Belongs to the TAF4 family.</text>
</comment>
<evidence type="ECO:0000313" key="11">
    <source>
        <dbReference type="EMBL" id="CAF9935685.1"/>
    </source>
</evidence>
<feature type="compositionally biased region" description="Polar residues" evidence="9">
    <location>
        <begin position="43"/>
        <end position="113"/>
    </location>
</feature>
<evidence type="ECO:0000256" key="7">
    <source>
        <dbReference type="ARBA" id="ARBA00025346"/>
    </source>
</evidence>
<protein>
    <recommendedName>
        <fullName evidence="3">Transcription initiation factor TFIID subunit 4</fullName>
    </recommendedName>
    <alternativeName>
        <fullName evidence="8">TBP-associated factor 4</fullName>
    </alternativeName>
</protein>
<feature type="compositionally biased region" description="Basic and acidic residues" evidence="9">
    <location>
        <begin position="451"/>
        <end position="463"/>
    </location>
</feature>
<dbReference type="GO" id="GO:0006352">
    <property type="term" value="P:DNA-templated transcription initiation"/>
    <property type="evidence" value="ECO:0007669"/>
    <property type="project" value="InterPro"/>
</dbReference>
<reference evidence="11" key="1">
    <citation type="submission" date="2021-03" db="EMBL/GenBank/DDBJ databases">
        <authorList>
            <person name="Tagirdzhanova G."/>
        </authorList>
    </citation>
    <scope>NUCLEOTIDE SEQUENCE</scope>
</reference>
<proteinExistence type="inferred from homology"/>
<sequence length="626" mass="67286">MAQQQQQQQQQQYPPRVFSPPGRTDSPQHGAPYPFPASKRQRLSPNPQSPYNSPGMQNIALPNQVFSSPYYGAQQNGGPPNHTYNTNHNYGSQQSPSYPNHQSPVYSPNNPYGSGSPYTPNNSYNSMNNPPLQQYAPPVQSAAPPQTAPTGTMGPPSRPTADKPTDINELGDVLAGSGVDLREEEAALLAYGWPRQQRQDTGYGASPFNSFGPSYTIPTENFYSSNVPGDRNSFYGAGTFNQSAAPYMSAEEIAAADLKKALRRKAEIKSYHMNDPFLFGGSLSNRLIRQAQSMQVQVPKNGLFSNVSRLNVPHQLLVHGPDKNESLKVVKGESLLNTEGPYVEILSLLSLAAEERMRGLVEDAATLAKGRRIGSHGIVPVELTDLATGEGATETANGLPTPGNSAVSPKSNPLKRSYAEVNKPLTPSASEPTTPTTIQFANPVAQALQKITKDERAQEEERLAKRRRRAAKADTNGTGSPTPGSLGEIAPDVDTRKGNKNREAAAKKVNEAAQHAATTKTMNMALGFGSRATPSWMKKGADTSPSNPYLSNNPKTGPQSSKGGVPGMNGAGSGLPKSRVFGQFREDKETGSGIQLRDVVSVLEHDGKEKKALQRAYSRLGAAARR</sequence>
<comment type="caution">
    <text evidence="11">The sequence shown here is derived from an EMBL/GenBank/DDBJ whole genome shotgun (WGS) entry which is preliminary data.</text>
</comment>
<keyword evidence="4" id="KW-0805">Transcription regulation</keyword>
<dbReference type="Proteomes" id="UP000664203">
    <property type="component" value="Unassembled WGS sequence"/>
</dbReference>
<dbReference type="AlphaFoldDB" id="A0A8H3G4L4"/>